<dbReference type="EMBL" id="JBELOE010000185">
    <property type="protein sequence ID" value="MER2492021.1"/>
    <property type="molecule type" value="Genomic_DNA"/>
</dbReference>
<reference evidence="1 2" key="1">
    <citation type="submission" date="2024-06" db="EMBL/GenBank/DDBJ databases">
        <authorList>
            <person name="Chen R.Y."/>
        </authorList>
    </citation>
    <scope>NUCLEOTIDE SEQUENCE [LARGE SCALE GENOMIC DNA]</scope>
    <source>
        <strain evidence="1 2">D2</strain>
    </source>
</reference>
<protein>
    <submittedName>
        <fullName evidence="1">HAD-IIA family hydrolase</fullName>
    </submittedName>
</protein>
<dbReference type="Pfam" id="PF13242">
    <property type="entry name" value="Hydrolase_like"/>
    <property type="match status" value="1"/>
</dbReference>
<dbReference type="SFLD" id="SFLDS00003">
    <property type="entry name" value="Haloacid_Dehalogenase"/>
    <property type="match status" value="1"/>
</dbReference>
<organism evidence="1 2">
    <name type="scientific">Catenovulum sediminis</name>
    <dbReference type="NCBI Taxonomy" id="1740262"/>
    <lineage>
        <taxon>Bacteria</taxon>
        <taxon>Pseudomonadati</taxon>
        <taxon>Pseudomonadota</taxon>
        <taxon>Gammaproteobacteria</taxon>
        <taxon>Alteromonadales</taxon>
        <taxon>Alteromonadaceae</taxon>
        <taxon>Catenovulum</taxon>
    </lineage>
</organism>
<dbReference type="InterPro" id="IPR023214">
    <property type="entry name" value="HAD_sf"/>
</dbReference>
<evidence type="ECO:0000313" key="2">
    <source>
        <dbReference type="Proteomes" id="UP001467690"/>
    </source>
</evidence>
<keyword evidence="2" id="KW-1185">Reference proteome</keyword>
<accession>A0ABV1RGJ4</accession>
<name>A0ABV1RGJ4_9ALTE</name>
<dbReference type="CDD" id="cd07530">
    <property type="entry name" value="HAD_Pase_UmpH-like"/>
    <property type="match status" value="1"/>
</dbReference>
<dbReference type="PANTHER" id="PTHR19288">
    <property type="entry name" value="4-NITROPHENYLPHOSPHATASE-RELATED"/>
    <property type="match status" value="1"/>
</dbReference>
<dbReference type="InterPro" id="IPR006357">
    <property type="entry name" value="HAD-SF_hydro_IIA"/>
</dbReference>
<dbReference type="PANTHER" id="PTHR19288:SF46">
    <property type="entry name" value="HALOACID DEHALOGENASE-LIKE HYDROLASE DOMAIN-CONTAINING PROTEIN 2"/>
    <property type="match status" value="1"/>
</dbReference>
<gene>
    <name evidence="1" type="ORF">ABS311_09020</name>
</gene>
<dbReference type="Proteomes" id="UP001467690">
    <property type="component" value="Unassembled WGS sequence"/>
</dbReference>
<dbReference type="SUPFAM" id="SSF56784">
    <property type="entry name" value="HAD-like"/>
    <property type="match status" value="1"/>
</dbReference>
<dbReference type="Pfam" id="PF13344">
    <property type="entry name" value="Hydrolase_6"/>
    <property type="match status" value="1"/>
</dbReference>
<dbReference type="RefSeq" id="WP_143871890.1">
    <property type="nucleotide sequence ID" value="NZ_CP041660.1"/>
</dbReference>
<dbReference type="Gene3D" id="3.40.50.1000">
    <property type="entry name" value="HAD superfamily/HAD-like"/>
    <property type="match status" value="2"/>
</dbReference>
<evidence type="ECO:0000313" key="1">
    <source>
        <dbReference type="EMBL" id="MER2492021.1"/>
    </source>
</evidence>
<keyword evidence="1" id="KW-0378">Hydrolase</keyword>
<sequence length="255" mass="27750">MKNIISDMDGVLYRGKELIPGAKEFVQRLIESNTNFLFLTNNSEQTPIDLVRKLESLGVKGLEEKHFITSAIATAKFLHSQNPGAKVYVVGGGGIVSELYKLGFSITDSDPDYVVVGKTKSFNYEMMKTAVRLINNGAQFIGTNPDIVDPSEQGLEPASGAILAALEISTGKKPYVVGKPNPLMMLIAKNQLGVHSKDTVMIGDRMDTDIIGGLEAGMDTILVLSGVSDRETVKQYPYRPTHVFADVGEIELEKL</sequence>
<proteinExistence type="predicted"/>
<dbReference type="InterPro" id="IPR036412">
    <property type="entry name" value="HAD-like_sf"/>
</dbReference>
<dbReference type="NCBIfam" id="TIGR01460">
    <property type="entry name" value="HAD-SF-IIA"/>
    <property type="match status" value="1"/>
</dbReference>
<comment type="caution">
    <text evidence="1">The sequence shown here is derived from an EMBL/GenBank/DDBJ whole genome shotgun (WGS) entry which is preliminary data.</text>
</comment>
<dbReference type="GO" id="GO:0016787">
    <property type="term" value="F:hydrolase activity"/>
    <property type="evidence" value="ECO:0007669"/>
    <property type="project" value="UniProtKB-KW"/>
</dbReference>
<dbReference type="SFLD" id="SFLDG01139">
    <property type="entry name" value="C2.A:_Pyridoxal_Phosphate_Phos"/>
    <property type="match status" value="1"/>
</dbReference>
<dbReference type="PIRSF" id="PIRSF000915">
    <property type="entry name" value="PGP-type_phosphatase"/>
    <property type="match status" value="1"/>
</dbReference>